<dbReference type="SUPFAM" id="SSF52540">
    <property type="entry name" value="P-loop containing nucleoside triphosphate hydrolases"/>
    <property type="match status" value="3"/>
</dbReference>
<dbReference type="EMBL" id="JAAXOX010000002">
    <property type="protein sequence ID" value="NKY22304.1"/>
    <property type="molecule type" value="Genomic_DNA"/>
</dbReference>
<dbReference type="InterPro" id="IPR003593">
    <property type="entry name" value="AAA+_ATPase"/>
</dbReference>
<organism evidence="7 8">
    <name type="scientific">Cellulomonas denverensis</name>
    <dbReference type="NCBI Taxonomy" id="264297"/>
    <lineage>
        <taxon>Bacteria</taxon>
        <taxon>Bacillati</taxon>
        <taxon>Actinomycetota</taxon>
        <taxon>Actinomycetes</taxon>
        <taxon>Micrococcales</taxon>
        <taxon>Cellulomonadaceae</taxon>
        <taxon>Cellulomonas</taxon>
    </lineage>
</organism>
<proteinExistence type="predicted"/>
<feature type="domain" description="FtsK" evidence="6">
    <location>
        <begin position="657"/>
        <end position="845"/>
    </location>
</feature>
<evidence type="ECO:0000313" key="7">
    <source>
        <dbReference type="EMBL" id="NKY22304.1"/>
    </source>
</evidence>
<dbReference type="RefSeq" id="WP_168629402.1">
    <property type="nucleotide sequence ID" value="NZ_BONL01000012.1"/>
</dbReference>
<accession>A0A7X6KU46</accession>
<dbReference type="PANTHER" id="PTHR22683">
    <property type="entry name" value="SPORULATION PROTEIN RELATED"/>
    <property type="match status" value="1"/>
</dbReference>
<evidence type="ECO:0000256" key="1">
    <source>
        <dbReference type="ARBA" id="ARBA00022553"/>
    </source>
</evidence>
<keyword evidence="3 4" id="KW-0067">ATP-binding</keyword>
<protein>
    <submittedName>
        <fullName evidence="7">FHA domain-containing protein</fullName>
    </submittedName>
</protein>
<name>A0A7X6KU46_9CELL</name>
<evidence type="ECO:0000256" key="2">
    <source>
        <dbReference type="ARBA" id="ARBA00022741"/>
    </source>
</evidence>
<evidence type="ECO:0000259" key="6">
    <source>
        <dbReference type="PROSITE" id="PS50901"/>
    </source>
</evidence>
<dbReference type="Pfam" id="PF16697">
    <property type="entry name" value="Yop-YscD_cpl"/>
    <property type="match status" value="1"/>
</dbReference>
<feature type="binding site" evidence="4">
    <location>
        <begin position="675"/>
        <end position="682"/>
    </location>
    <ligand>
        <name>ATP</name>
        <dbReference type="ChEBI" id="CHEBI:30616"/>
    </ligand>
</feature>
<evidence type="ECO:0000313" key="8">
    <source>
        <dbReference type="Proteomes" id="UP000581206"/>
    </source>
</evidence>
<dbReference type="InterPro" id="IPR002543">
    <property type="entry name" value="FtsK_dom"/>
</dbReference>
<evidence type="ECO:0000256" key="3">
    <source>
        <dbReference type="ARBA" id="ARBA00022840"/>
    </source>
</evidence>
<keyword evidence="1" id="KW-0597">Phosphoprotein</keyword>
<dbReference type="InterPro" id="IPR027417">
    <property type="entry name" value="P-loop_NTPase"/>
</dbReference>
<sequence>MRTRVVLRRPRAATPVTITTEATATVGDLADALVRADPASAVPGEPELSIHRPDDVDFRRIRRDTSLSEAGFRAGSTIAVTPRDASEITSGSAAVARLVVVAGPDSGQEIELGAGVATIGRGPDCDLRLTDSQVSRLHARLLVGDQIEVVDAGSANGVLIGDGPVSRSVVRPDDILVLGNTQLQVLVIDPDATDHTTGATGAVVAYNRSPRLVQRYPERTVPAPDVPTPPNPTKFPILALIAPMVMGAAMFTFTRNPMSLMFVALSPMMMLGNWWNSRSSGKKKFGTESVAFDEALDLLRRQIEVDHTLEREARLAESPATRETVGAALGLAPVLWSARPREPGFLTLRLGTGTAPSRTVIEPPNRGTSDPQMWERLRQTLAELTDVPGVPHVADLTDLGVLGVAGEIAAAEPVARALLAQIACLHSPAELVIAGVASHASAARWDWLSWLPHVDSPHSPLGAHLATSPAACATVITQVEELIAQRTGGNSSRNGPPLPWVVLLVEDDAPAERGRLVRIAEEGLAAGVIVIWRADTQRRLPASCRAVLIADEAGARTGRTEDGIWYDVVPETLDEVTAMTLGRHLAGVTDAGALTLDESDLPRAVGYLGVAGAEIAADPGAVVERWHETGSILNRQGEPVRRGSDAHLRGVIGQGTDGEFVLDLRSQGPHALVGGTTGAGKSEFLQAWVMGMAAAHSPDRVTFLFVDYKGGAAFADCVKLPHCVGLVTDLAGHLVRRALTSLRAELRYREHLLSQAQAKDLLSLERTGDPRTPPALVIVVDEFAALVQEIPEFVDGVVDVAQRGRSLGLHLVLATQRPAGVIKDNLRANTNLRIALRMADESDSSDVLGSPMAAHFDPRIPGRGAVRTGPGRLAMFQTGYVGGRSDSAPPPVSIGIESLTFGPGEEWTVPPPPEALIPRPKDGPTDAARIVDTLCRAAEQADIPVPRRPWLDELPGIIALDLDSGHTDDDLPLGMIDVPADQAQVPFRYRPDEEGAFAVYGNSGAGKSTVLRSVAVSAATARGRVEIYGLDFAGGGLAMLEALPQVGSIISGTDTERVLRLTRDLVATLESRAEAFSASRAASIAEYRSLTGRDEPRIFLLLDGFAAFRENYEGQLGRSVVFAAFAQLIAEGRAVGIHVVVSADRPQAFPSSMFSAISRRLVLRQSDENSYLTLGVARDILNPTTEPGRGVMSGSTDAIQIGVIDATPSPKAQSEAIEALAETLAREGASVAAEIRRLPDLIELNTLPTDVDGDPLLGVADDDLEPVGFQRSGVMIVAGLSGTGRSTALITLARSLRRHREEAPLYYGGPRNSVVAATQLWDRCAIGPTDIAELATSLLPVFEQPAEEGRGATFLIEGVTAHINGEADSALIALIRAARSNGHLIIAESESSTWNSSWTLASEIKSERRGIILQPEQSDGDSIVRTQFPRVRRADNPPGRGLYAEAGRTRLVQLPISQQHRTDT</sequence>
<dbReference type="InterPro" id="IPR008984">
    <property type="entry name" value="SMAD_FHA_dom_sf"/>
</dbReference>
<dbReference type="InterPro" id="IPR050206">
    <property type="entry name" value="FtsK/SpoIIIE/SftA"/>
</dbReference>
<comment type="caution">
    <text evidence="7">The sequence shown here is derived from an EMBL/GenBank/DDBJ whole genome shotgun (WGS) entry which is preliminary data.</text>
</comment>
<dbReference type="SMART" id="SM00240">
    <property type="entry name" value="FHA"/>
    <property type="match status" value="1"/>
</dbReference>
<feature type="binding site" evidence="4">
    <location>
        <begin position="1001"/>
        <end position="1008"/>
    </location>
    <ligand>
        <name>ATP</name>
        <dbReference type="ChEBI" id="CHEBI:30616"/>
    </ligand>
</feature>
<reference evidence="7 8" key="1">
    <citation type="submission" date="2020-04" db="EMBL/GenBank/DDBJ databases">
        <title>MicrobeNet Type strains.</title>
        <authorList>
            <person name="Nicholson A.C."/>
        </authorList>
    </citation>
    <scope>NUCLEOTIDE SEQUENCE [LARGE SCALE GENOMIC DNA]</scope>
    <source>
        <strain evidence="7 8">ATCC BAA-788</strain>
    </source>
</reference>
<gene>
    <name evidence="7" type="ORF">HGA03_06445</name>
</gene>
<dbReference type="InterPro" id="IPR032030">
    <property type="entry name" value="YscD_cytoplasmic_dom"/>
</dbReference>
<dbReference type="CDD" id="cd00060">
    <property type="entry name" value="FHA"/>
    <property type="match status" value="1"/>
</dbReference>
<dbReference type="SMART" id="SM00382">
    <property type="entry name" value="AAA"/>
    <property type="match status" value="3"/>
</dbReference>
<feature type="domain" description="FHA" evidence="5">
    <location>
        <begin position="117"/>
        <end position="165"/>
    </location>
</feature>
<dbReference type="SUPFAM" id="SSF49879">
    <property type="entry name" value="SMAD/FHA domain"/>
    <property type="match status" value="1"/>
</dbReference>
<evidence type="ECO:0000259" key="5">
    <source>
        <dbReference type="PROSITE" id="PS50006"/>
    </source>
</evidence>
<keyword evidence="2 4" id="KW-0547">Nucleotide-binding</keyword>
<dbReference type="InterPro" id="IPR000253">
    <property type="entry name" value="FHA_dom"/>
</dbReference>
<dbReference type="Pfam" id="PF01580">
    <property type="entry name" value="FtsK_SpoIIIE"/>
    <property type="match status" value="2"/>
</dbReference>
<feature type="domain" description="FtsK" evidence="6">
    <location>
        <begin position="982"/>
        <end position="1172"/>
    </location>
</feature>
<evidence type="ECO:0000256" key="4">
    <source>
        <dbReference type="PROSITE-ProRule" id="PRU00289"/>
    </source>
</evidence>
<keyword evidence="8" id="KW-1185">Reference proteome</keyword>
<dbReference type="PROSITE" id="PS50901">
    <property type="entry name" value="FTSK"/>
    <property type="match status" value="2"/>
</dbReference>
<dbReference type="Proteomes" id="UP000581206">
    <property type="component" value="Unassembled WGS sequence"/>
</dbReference>
<dbReference type="GO" id="GO:0005524">
    <property type="term" value="F:ATP binding"/>
    <property type="evidence" value="ECO:0007669"/>
    <property type="project" value="UniProtKB-UniRule"/>
</dbReference>
<dbReference type="PANTHER" id="PTHR22683:SF1">
    <property type="entry name" value="TYPE VII SECRETION SYSTEM PROTEIN ESSC"/>
    <property type="match status" value="1"/>
</dbReference>
<dbReference type="GO" id="GO:0003677">
    <property type="term" value="F:DNA binding"/>
    <property type="evidence" value="ECO:0007669"/>
    <property type="project" value="InterPro"/>
</dbReference>
<dbReference type="Gene3D" id="3.40.50.300">
    <property type="entry name" value="P-loop containing nucleotide triphosphate hydrolases"/>
    <property type="match status" value="4"/>
</dbReference>
<dbReference type="PROSITE" id="PS50006">
    <property type="entry name" value="FHA_DOMAIN"/>
    <property type="match status" value="1"/>
</dbReference>
<dbReference type="CDD" id="cd01127">
    <property type="entry name" value="TrwB_TraG_TraD_VirD4"/>
    <property type="match status" value="1"/>
</dbReference>
<dbReference type="Gene3D" id="2.60.200.20">
    <property type="match status" value="1"/>
</dbReference>